<feature type="domain" description="Tape measure protein N-terminal" evidence="2">
    <location>
        <begin position="69"/>
        <end position="262"/>
    </location>
</feature>
<gene>
    <name evidence="3" type="ORF">GCM10007989_33660</name>
</gene>
<reference evidence="3" key="2">
    <citation type="submission" date="2020-09" db="EMBL/GenBank/DDBJ databases">
        <authorList>
            <person name="Sun Q."/>
            <person name="Kim S."/>
        </authorList>
    </citation>
    <scope>NUCLEOTIDE SEQUENCE</scope>
    <source>
        <strain evidence="3">KCTC 32437</strain>
    </source>
</reference>
<evidence type="ECO:0000259" key="2">
    <source>
        <dbReference type="Pfam" id="PF20155"/>
    </source>
</evidence>
<keyword evidence="4" id="KW-1185">Reference proteome</keyword>
<protein>
    <submittedName>
        <fullName evidence="3">Phage tape measure protein</fullName>
    </submittedName>
</protein>
<evidence type="ECO:0000313" key="4">
    <source>
        <dbReference type="Proteomes" id="UP000646579"/>
    </source>
</evidence>
<dbReference type="EMBL" id="BMZE01000004">
    <property type="protein sequence ID" value="GHA35012.1"/>
    <property type="molecule type" value="Genomic_DNA"/>
</dbReference>
<dbReference type="AlphaFoldDB" id="A0A918VXS4"/>
<evidence type="ECO:0000256" key="1">
    <source>
        <dbReference type="SAM" id="Coils"/>
    </source>
</evidence>
<evidence type="ECO:0000313" key="3">
    <source>
        <dbReference type="EMBL" id="GHA35012.1"/>
    </source>
</evidence>
<proteinExistence type="predicted"/>
<reference evidence="3" key="1">
    <citation type="journal article" date="2014" name="Int. J. Syst. Evol. Microbiol.">
        <title>Complete genome sequence of Corynebacterium casei LMG S-19264T (=DSM 44701T), isolated from a smear-ripened cheese.</title>
        <authorList>
            <consortium name="US DOE Joint Genome Institute (JGI-PGF)"/>
            <person name="Walter F."/>
            <person name="Albersmeier A."/>
            <person name="Kalinowski J."/>
            <person name="Ruckert C."/>
        </authorList>
    </citation>
    <scope>NUCLEOTIDE SEQUENCE</scope>
    <source>
        <strain evidence="3">KCTC 32437</strain>
    </source>
</reference>
<dbReference type="RefSeq" id="WP_189426961.1">
    <property type="nucleotide sequence ID" value="NZ_BMZE01000004.1"/>
</dbReference>
<keyword evidence="1" id="KW-0175">Coiled coil</keyword>
<organism evidence="3 4">
    <name type="scientific">Devosia pacifica</name>
    <dbReference type="NCBI Taxonomy" id="1335967"/>
    <lineage>
        <taxon>Bacteria</taxon>
        <taxon>Pseudomonadati</taxon>
        <taxon>Pseudomonadota</taxon>
        <taxon>Alphaproteobacteria</taxon>
        <taxon>Hyphomicrobiales</taxon>
        <taxon>Devosiaceae</taxon>
        <taxon>Devosia</taxon>
    </lineage>
</organism>
<name>A0A918VXS4_9HYPH</name>
<dbReference type="Pfam" id="PF20155">
    <property type="entry name" value="TMP_3"/>
    <property type="match status" value="1"/>
</dbReference>
<dbReference type="NCBIfam" id="TIGR02675">
    <property type="entry name" value="tape_meas_nterm"/>
    <property type="match status" value="1"/>
</dbReference>
<feature type="coiled-coil region" evidence="1">
    <location>
        <begin position="523"/>
        <end position="550"/>
    </location>
</feature>
<dbReference type="InterPro" id="IPR013491">
    <property type="entry name" value="Tape_meas_N"/>
</dbReference>
<accession>A0A918VXS4</accession>
<comment type="caution">
    <text evidence="3">The sequence shown here is derived from an EMBL/GenBank/DDBJ whole genome shotgun (WGS) entry which is preliminary data.</text>
</comment>
<sequence>MNDQILNISIEARIAKLERDLRRGSSVLNRNVGGMERRAKLASQRIERHFAAIGAGMMAGVTSAVSMRAAQQLIDTSTRIGNSLWVAGLAGEDLEKVYRSLFESAQRNAAPLESLAQLYSRVSLVQGELGASTEDMLKFTDNVAVALRVAGTDAQSASGALLQLSQAMGSGVVRAEEFNSILEGALPIAQAVAAGLDEAGGSVSKLRTLVVDGKVSSAAFFDAFEAGSVTLQHKVAAAEMSVSSSFVRLQNVLIDAAGRFNETSSAGQRFASFLDTLGSKITGLVNSPSFDSALNDLGDAMAKTFEADMRDIQTVIELVEGLAAKFDSFGASVTDAQLELAQAEQAMSNLATNTKGRFGELDAAFQDLVQQLLEGRGTAEMAAEAITALGDANPDFSSLQGQISAVIQNFIALREAARAALQPDVAGLPMTYAGQEGAPPPKPATPVERVTLADYPVAPVAGGGSGGGGRASAVRAEADAAAELIAELENELRLIGLSEVEKRIDTELRRAGSSATEAQKLSIRGLVTEIEAQNEALERTQAAMEGAKGLVKDFLGGLLSDLRSGVDGANALANAFGRLADRLLDMALDTVINSLFAGMMGGGGGLLGGLFGFSQGGIVEAAAGGLIRGPGSGTSDSIPARLSDGEFVVRASQTAKHLDVLRAINDGKVAAFATGGLVGDGPAIRAANDNIGSVHGNATPTNVTITSNVTVNTTGGKPEQNDDLARQTAKHVENQVRAAVHEEIRAATRPGGYLRRA</sequence>
<dbReference type="Proteomes" id="UP000646579">
    <property type="component" value="Unassembled WGS sequence"/>
</dbReference>